<proteinExistence type="predicted"/>
<reference evidence="1" key="1">
    <citation type="journal article" date="2021" name="New Phytol.">
        <title>Evolutionary innovations through gain and loss of genes in the ectomycorrhizal Boletales.</title>
        <authorList>
            <person name="Wu G."/>
            <person name="Miyauchi S."/>
            <person name="Morin E."/>
            <person name="Kuo A."/>
            <person name="Drula E."/>
            <person name="Varga T."/>
            <person name="Kohler A."/>
            <person name="Feng B."/>
            <person name="Cao Y."/>
            <person name="Lipzen A."/>
            <person name="Daum C."/>
            <person name="Hundley H."/>
            <person name="Pangilinan J."/>
            <person name="Johnson J."/>
            <person name="Barry K."/>
            <person name="LaButti K."/>
            <person name="Ng V."/>
            <person name="Ahrendt S."/>
            <person name="Min B."/>
            <person name="Choi I.G."/>
            <person name="Park H."/>
            <person name="Plett J.M."/>
            <person name="Magnuson J."/>
            <person name="Spatafora J.W."/>
            <person name="Nagy L.G."/>
            <person name="Henrissat B."/>
            <person name="Grigoriev I.V."/>
            <person name="Yang Z.L."/>
            <person name="Xu J."/>
            <person name="Martin F.M."/>
        </authorList>
    </citation>
    <scope>NUCLEOTIDE SEQUENCE</scope>
    <source>
        <strain evidence="1">KUC20120723A-06</strain>
    </source>
</reference>
<gene>
    <name evidence="1" type="ORF">BV22DRAFT_994373</name>
</gene>
<keyword evidence="2" id="KW-1185">Reference proteome</keyword>
<dbReference type="Proteomes" id="UP000790709">
    <property type="component" value="Unassembled WGS sequence"/>
</dbReference>
<accession>A0ACB8AUY6</accession>
<evidence type="ECO:0000313" key="1">
    <source>
        <dbReference type="EMBL" id="KAH7917030.1"/>
    </source>
</evidence>
<comment type="caution">
    <text evidence="1">The sequence shown here is derived from an EMBL/GenBank/DDBJ whole genome shotgun (WGS) entry which is preliminary data.</text>
</comment>
<feature type="non-terminal residue" evidence="1">
    <location>
        <position position="1"/>
    </location>
</feature>
<protein>
    <submittedName>
        <fullName evidence="1">Uncharacterized protein</fullName>
    </submittedName>
</protein>
<organism evidence="1 2">
    <name type="scientific">Leucogyrophana mollusca</name>
    <dbReference type="NCBI Taxonomy" id="85980"/>
    <lineage>
        <taxon>Eukaryota</taxon>
        <taxon>Fungi</taxon>
        <taxon>Dikarya</taxon>
        <taxon>Basidiomycota</taxon>
        <taxon>Agaricomycotina</taxon>
        <taxon>Agaricomycetes</taxon>
        <taxon>Agaricomycetidae</taxon>
        <taxon>Boletales</taxon>
        <taxon>Boletales incertae sedis</taxon>
        <taxon>Leucogyrophana</taxon>
    </lineage>
</organism>
<sequence length="224" mass="25404">LIEEVYNALSSLPWSGDIRGFDSPEPIYKLATYATCHWLSTVHEDQMLDLLRRQLCLTPSAHRVEIQNMGFQKFIQEGYTHRNSGEYEESRYFRVACGVGQALASCQRDVLGFLVNLNASHWVAVVMNFREGEILYGDSLGEPIPGDLAAMLDWWTNGHTGLTFVHKLLPITRQHDGFSCGLLSFNALAHYVLPEEYLLIDSSAVDDEQLNVMMRVIKQHSQQV</sequence>
<feature type="non-terminal residue" evidence="1">
    <location>
        <position position="224"/>
    </location>
</feature>
<evidence type="ECO:0000313" key="2">
    <source>
        <dbReference type="Proteomes" id="UP000790709"/>
    </source>
</evidence>
<dbReference type="EMBL" id="MU267335">
    <property type="protein sequence ID" value="KAH7917030.1"/>
    <property type="molecule type" value="Genomic_DNA"/>
</dbReference>
<name>A0ACB8AUY6_9AGAM</name>